<keyword evidence="2" id="KW-0808">Transferase</keyword>
<evidence type="ECO:0000313" key="4">
    <source>
        <dbReference type="EMBL" id="MBD2346875.1"/>
    </source>
</evidence>
<dbReference type="EMBL" id="JACJRF010000058">
    <property type="protein sequence ID" value="MBD2346875.1"/>
    <property type="molecule type" value="Genomic_DNA"/>
</dbReference>
<gene>
    <name evidence="4" type="ORF">H6G18_22420</name>
</gene>
<dbReference type="SUPFAM" id="SSF53335">
    <property type="entry name" value="S-adenosyl-L-methionine-dependent methyltransferases"/>
    <property type="match status" value="1"/>
</dbReference>
<dbReference type="GO" id="GO:0032259">
    <property type="term" value="P:methylation"/>
    <property type="evidence" value="ECO:0007669"/>
    <property type="project" value="UniProtKB-KW"/>
</dbReference>
<protein>
    <submittedName>
        <fullName evidence="4">Class I SAM-dependent methyltransferase</fullName>
    </submittedName>
</protein>
<dbReference type="PANTHER" id="PTHR10509">
    <property type="entry name" value="O-METHYLTRANSFERASE-RELATED"/>
    <property type="match status" value="1"/>
</dbReference>
<comment type="caution">
    <text evidence="4">The sequence shown here is derived from an EMBL/GenBank/DDBJ whole genome shotgun (WGS) entry which is preliminary data.</text>
</comment>
<evidence type="ECO:0000256" key="1">
    <source>
        <dbReference type="ARBA" id="ARBA00022603"/>
    </source>
</evidence>
<keyword evidence="5" id="KW-1185">Reference proteome</keyword>
<dbReference type="PROSITE" id="PS51682">
    <property type="entry name" value="SAM_OMT_I"/>
    <property type="match status" value="1"/>
</dbReference>
<evidence type="ECO:0000256" key="3">
    <source>
        <dbReference type="ARBA" id="ARBA00022691"/>
    </source>
</evidence>
<dbReference type="PANTHER" id="PTHR10509:SF14">
    <property type="entry name" value="CAFFEOYL-COA O-METHYLTRANSFERASE 3-RELATED"/>
    <property type="match status" value="1"/>
</dbReference>
<dbReference type="InterPro" id="IPR002935">
    <property type="entry name" value="SAM_O-MeTrfase"/>
</dbReference>
<dbReference type="InterPro" id="IPR029063">
    <property type="entry name" value="SAM-dependent_MTases_sf"/>
</dbReference>
<dbReference type="CDD" id="cd02440">
    <property type="entry name" value="AdoMet_MTases"/>
    <property type="match status" value="1"/>
</dbReference>
<evidence type="ECO:0000256" key="2">
    <source>
        <dbReference type="ARBA" id="ARBA00022679"/>
    </source>
</evidence>
<dbReference type="Proteomes" id="UP000607281">
    <property type="component" value="Unassembled WGS sequence"/>
</dbReference>
<reference evidence="4 5" key="1">
    <citation type="journal article" date="2020" name="ISME J.">
        <title>Comparative genomics reveals insights into cyanobacterial evolution and habitat adaptation.</title>
        <authorList>
            <person name="Chen M.Y."/>
            <person name="Teng W.K."/>
            <person name="Zhao L."/>
            <person name="Hu C.X."/>
            <person name="Zhou Y.K."/>
            <person name="Han B.P."/>
            <person name="Song L.R."/>
            <person name="Shu W.S."/>
        </authorList>
    </citation>
    <scope>NUCLEOTIDE SEQUENCE [LARGE SCALE GENOMIC DNA]</scope>
    <source>
        <strain evidence="4 5">FACHB-260</strain>
    </source>
</reference>
<dbReference type="InterPro" id="IPR050362">
    <property type="entry name" value="Cation-dep_OMT"/>
</dbReference>
<name>A0ABR8CYJ8_9NOST</name>
<proteinExistence type="predicted"/>
<keyword evidence="3" id="KW-0949">S-adenosyl-L-methionine</keyword>
<keyword evidence="1 4" id="KW-0489">Methyltransferase</keyword>
<dbReference type="Gene3D" id="3.40.50.150">
    <property type="entry name" value="Vaccinia Virus protein VP39"/>
    <property type="match status" value="1"/>
</dbReference>
<dbReference type="Pfam" id="PF01596">
    <property type="entry name" value="Methyltransf_3"/>
    <property type="match status" value="1"/>
</dbReference>
<evidence type="ECO:0000313" key="5">
    <source>
        <dbReference type="Proteomes" id="UP000607281"/>
    </source>
</evidence>
<sequence>MTNVIVQPTARPVTPLGILTKKLEAVVKQINQRTDLPPELVGNLHQAWRLAAGLDPYLEECTTPESSALAALAQTTATESWGEHFHGGTTVRPLEQEMLSGHIEGQTLKMFVHMTKAKRVLEIGMFTGYSALAMAEALPEDGLLVACEVDPYAAEIGQKAFQQSPHGAKIRVELGAALATLDRLAEAGESFDLVFIDADKKEYIAYFHQLLGTSLLAPDGFICVDNTLLQGEVYLPTEERSVNGEAIAQFNRTVAIDPRVEQVLLPLRDGLTIIRRVVIHNSQL</sequence>
<organism evidence="4 5">
    <name type="scientific">Anabaena subtropica FACHB-260</name>
    <dbReference type="NCBI Taxonomy" id="2692884"/>
    <lineage>
        <taxon>Bacteria</taxon>
        <taxon>Bacillati</taxon>
        <taxon>Cyanobacteriota</taxon>
        <taxon>Cyanophyceae</taxon>
        <taxon>Nostocales</taxon>
        <taxon>Nostocaceae</taxon>
        <taxon>Anabaena</taxon>
    </lineage>
</organism>
<accession>A0ABR8CYJ8</accession>
<dbReference type="GO" id="GO:0008168">
    <property type="term" value="F:methyltransferase activity"/>
    <property type="evidence" value="ECO:0007669"/>
    <property type="project" value="UniProtKB-KW"/>
</dbReference>
<dbReference type="RefSeq" id="WP_190409283.1">
    <property type="nucleotide sequence ID" value="NZ_JACJRF010000058.1"/>
</dbReference>